<evidence type="ECO:0000256" key="1">
    <source>
        <dbReference type="ARBA" id="ARBA00022723"/>
    </source>
</evidence>
<dbReference type="GO" id="GO:0020037">
    <property type="term" value="F:heme binding"/>
    <property type="evidence" value="ECO:0007669"/>
    <property type="project" value="InterPro"/>
</dbReference>
<gene>
    <name evidence="3" type="ORF">GSCOC_T00004690001</name>
</gene>
<dbReference type="AlphaFoldDB" id="A0A068VPM2"/>
<dbReference type="EMBL" id="HG744559">
    <property type="protein sequence ID" value="CDP21658.1"/>
    <property type="molecule type" value="Genomic_DNA"/>
</dbReference>
<dbReference type="GO" id="GO:0010268">
    <property type="term" value="P:brassinosteroid homeostasis"/>
    <property type="evidence" value="ECO:0007669"/>
    <property type="project" value="TreeGrafter"/>
</dbReference>
<reference evidence="4" key="1">
    <citation type="journal article" date="2014" name="Science">
        <title>The coffee genome provides insight into the convergent evolution of caffeine biosynthesis.</title>
        <authorList>
            <person name="Denoeud F."/>
            <person name="Carretero-Paulet L."/>
            <person name="Dereeper A."/>
            <person name="Droc G."/>
            <person name="Guyot R."/>
            <person name="Pietrella M."/>
            <person name="Zheng C."/>
            <person name="Alberti A."/>
            <person name="Anthony F."/>
            <person name="Aprea G."/>
            <person name="Aury J.M."/>
            <person name="Bento P."/>
            <person name="Bernard M."/>
            <person name="Bocs S."/>
            <person name="Campa C."/>
            <person name="Cenci A."/>
            <person name="Combes M.C."/>
            <person name="Crouzillat D."/>
            <person name="Da Silva C."/>
            <person name="Daddiego L."/>
            <person name="De Bellis F."/>
            <person name="Dussert S."/>
            <person name="Garsmeur O."/>
            <person name="Gayraud T."/>
            <person name="Guignon V."/>
            <person name="Jahn K."/>
            <person name="Jamilloux V."/>
            <person name="Joet T."/>
            <person name="Labadie K."/>
            <person name="Lan T."/>
            <person name="Leclercq J."/>
            <person name="Lepelley M."/>
            <person name="Leroy T."/>
            <person name="Li L.T."/>
            <person name="Librado P."/>
            <person name="Lopez L."/>
            <person name="Munoz A."/>
            <person name="Noel B."/>
            <person name="Pallavicini A."/>
            <person name="Perrotta G."/>
            <person name="Poncet V."/>
            <person name="Pot D."/>
            <person name="Priyono X."/>
            <person name="Rigoreau M."/>
            <person name="Rouard M."/>
            <person name="Rozas J."/>
            <person name="Tranchant-Dubreuil C."/>
            <person name="VanBuren R."/>
            <person name="Zhang Q."/>
            <person name="Andrade A.C."/>
            <person name="Argout X."/>
            <person name="Bertrand B."/>
            <person name="de Kochko A."/>
            <person name="Graziosi G."/>
            <person name="Henry R.J."/>
            <person name="Jayarama X."/>
            <person name="Ming R."/>
            <person name="Nagai C."/>
            <person name="Rounsley S."/>
            <person name="Sankoff D."/>
            <person name="Giuliano G."/>
            <person name="Albert V.A."/>
            <person name="Wincker P."/>
            <person name="Lashermes P."/>
        </authorList>
    </citation>
    <scope>NUCLEOTIDE SEQUENCE [LARGE SCALE GENOMIC DNA]</scope>
    <source>
        <strain evidence="4">cv. DH200-94</strain>
    </source>
</reference>
<dbReference type="InParanoid" id="A0A068VPM2"/>
<dbReference type="STRING" id="49390.A0A068VPM2"/>
<dbReference type="OrthoDB" id="1372046at2759"/>
<dbReference type="PhylomeDB" id="A0A068VPM2"/>
<dbReference type="GO" id="GO:0016125">
    <property type="term" value="P:sterol metabolic process"/>
    <property type="evidence" value="ECO:0007669"/>
    <property type="project" value="TreeGrafter"/>
</dbReference>
<feature type="non-terminal residue" evidence="3">
    <location>
        <position position="110"/>
    </location>
</feature>
<keyword evidence="2" id="KW-0408">Iron</keyword>
<organism evidence="3 4">
    <name type="scientific">Coffea canephora</name>
    <name type="common">Robusta coffee</name>
    <dbReference type="NCBI Taxonomy" id="49390"/>
    <lineage>
        <taxon>Eukaryota</taxon>
        <taxon>Viridiplantae</taxon>
        <taxon>Streptophyta</taxon>
        <taxon>Embryophyta</taxon>
        <taxon>Tracheophyta</taxon>
        <taxon>Spermatophyta</taxon>
        <taxon>Magnoliopsida</taxon>
        <taxon>eudicotyledons</taxon>
        <taxon>Gunneridae</taxon>
        <taxon>Pentapetalae</taxon>
        <taxon>asterids</taxon>
        <taxon>lamiids</taxon>
        <taxon>Gentianales</taxon>
        <taxon>Rubiaceae</taxon>
        <taxon>Ixoroideae</taxon>
        <taxon>Gardenieae complex</taxon>
        <taxon>Bertiereae - Coffeeae clade</taxon>
        <taxon>Coffeeae</taxon>
        <taxon>Coffea</taxon>
    </lineage>
</organism>
<keyword evidence="4" id="KW-1185">Reference proteome</keyword>
<evidence type="ECO:0000313" key="4">
    <source>
        <dbReference type="Proteomes" id="UP000295252"/>
    </source>
</evidence>
<dbReference type="Gene3D" id="1.10.630.10">
    <property type="entry name" value="Cytochrome P450"/>
    <property type="match status" value="1"/>
</dbReference>
<sequence length="110" mass="12551">MLFACAISALIVILFSHWVYRWRNPKCNGVLPPGSMGLPIIGETIEYLTPYATDDPPPFLQKRISRYGPIFRTNILGQSVVISTDAEVNYRVFQQENNGFELCYSESFTR</sequence>
<dbReference type="SUPFAM" id="SSF48264">
    <property type="entry name" value="Cytochrome P450"/>
    <property type="match status" value="1"/>
</dbReference>
<keyword evidence="1" id="KW-0479">Metal-binding</keyword>
<dbReference type="GO" id="GO:0016132">
    <property type="term" value="P:brassinosteroid biosynthetic process"/>
    <property type="evidence" value="ECO:0007669"/>
    <property type="project" value="TreeGrafter"/>
</dbReference>
<dbReference type="GO" id="GO:0016705">
    <property type="term" value="F:oxidoreductase activity, acting on paired donors, with incorporation or reduction of molecular oxygen"/>
    <property type="evidence" value="ECO:0007669"/>
    <property type="project" value="InterPro"/>
</dbReference>
<evidence type="ECO:0000256" key="2">
    <source>
        <dbReference type="ARBA" id="ARBA00023004"/>
    </source>
</evidence>
<proteinExistence type="predicted"/>
<dbReference type="OMA" id="QDFFKIR"/>
<protein>
    <submittedName>
        <fullName evidence="3">DH200=94 genomic scaffold, scaffold_5475</fullName>
    </submittedName>
</protein>
<name>A0A068VPM2_COFCA</name>
<dbReference type="Gramene" id="CDP21658">
    <property type="protein sequence ID" value="CDP21658"/>
    <property type="gene ID" value="GSCOC_T00004690001"/>
</dbReference>
<dbReference type="GO" id="GO:0004497">
    <property type="term" value="F:monooxygenase activity"/>
    <property type="evidence" value="ECO:0007669"/>
    <property type="project" value="InterPro"/>
</dbReference>
<dbReference type="InterPro" id="IPR036396">
    <property type="entry name" value="Cyt_P450_sf"/>
</dbReference>
<dbReference type="PANTHER" id="PTHR24286:SF185">
    <property type="entry name" value="CYTOCHROME P450 87A3-LIKE"/>
    <property type="match status" value="1"/>
</dbReference>
<accession>A0A068VPM2</accession>
<evidence type="ECO:0000313" key="3">
    <source>
        <dbReference type="EMBL" id="CDP21658.1"/>
    </source>
</evidence>
<dbReference type="Proteomes" id="UP000295252">
    <property type="component" value="Unassembled WGS sequence"/>
</dbReference>
<dbReference type="PANTHER" id="PTHR24286">
    <property type="entry name" value="CYTOCHROME P450 26"/>
    <property type="match status" value="1"/>
</dbReference>
<dbReference type="GO" id="GO:0005506">
    <property type="term" value="F:iron ion binding"/>
    <property type="evidence" value="ECO:0007669"/>
    <property type="project" value="InterPro"/>
</dbReference>